<feature type="transmembrane region" description="Helical" evidence="1">
    <location>
        <begin position="12"/>
        <end position="32"/>
    </location>
</feature>
<evidence type="ECO:0000313" key="2">
    <source>
        <dbReference type="EMBL" id="QHT05626.1"/>
    </source>
</evidence>
<keyword evidence="1" id="KW-0472">Membrane</keyword>
<organism evidence="2">
    <name type="scientific">viral metagenome</name>
    <dbReference type="NCBI Taxonomy" id="1070528"/>
    <lineage>
        <taxon>unclassified sequences</taxon>
        <taxon>metagenomes</taxon>
        <taxon>organismal metagenomes</taxon>
    </lineage>
</organism>
<proteinExistence type="predicted"/>
<protein>
    <submittedName>
        <fullName evidence="2">Uncharacterized protein</fullName>
    </submittedName>
</protein>
<accession>A0A6C0CLG5</accession>
<keyword evidence="1" id="KW-1133">Transmembrane helix</keyword>
<keyword evidence="1" id="KW-0812">Transmembrane</keyword>
<reference evidence="2" key="1">
    <citation type="journal article" date="2020" name="Nature">
        <title>Giant virus diversity and host interactions through global metagenomics.</title>
        <authorList>
            <person name="Schulz F."/>
            <person name="Roux S."/>
            <person name="Paez-Espino D."/>
            <person name="Jungbluth S."/>
            <person name="Walsh D.A."/>
            <person name="Denef V.J."/>
            <person name="McMahon K.D."/>
            <person name="Konstantinidis K.T."/>
            <person name="Eloe-Fadrosh E.A."/>
            <person name="Kyrpides N.C."/>
            <person name="Woyke T."/>
        </authorList>
    </citation>
    <scope>NUCLEOTIDE SEQUENCE</scope>
    <source>
        <strain evidence="2">GVMAG-M-3300021389-45</strain>
    </source>
</reference>
<name>A0A6C0CLG5_9ZZZZ</name>
<dbReference type="EMBL" id="MN739457">
    <property type="protein sequence ID" value="QHT05626.1"/>
    <property type="molecule type" value="Genomic_DNA"/>
</dbReference>
<sequence length="69" mass="7882">MIKELINSRKPLDAVTEILLFVLVILISTFILRYTWNNSLIKHITVLKKINTFTDALLLSISLSVIRGI</sequence>
<dbReference type="AlphaFoldDB" id="A0A6C0CLG5"/>
<evidence type="ECO:0000256" key="1">
    <source>
        <dbReference type="SAM" id="Phobius"/>
    </source>
</evidence>